<reference evidence="1 2" key="1">
    <citation type="journal article" date="2017" name="Environ. Microbiol.">
        <title>Genomic and physiological analyses of 'Reinekea forsetii' reveal a versatile opportunistic lifestyle during spring algae blooms.</title>
        <authorList>
            <person name="Avci B."/>
            <person name="Hahnke R.L."/>
            <person name="Chafee M."/>
            <person name="Fischer T."/>
            <person name="Gruber-Vodicka H."/>
            <person name="Tegetmeyer H.E."/>
            <person name="Harder J."/>
            <person name="Fuchs B.M."/>
            <person name="Amann R.I."/>
            <person name="Teeling H."/>
        </authorList>
    </citation>
    <scope>NUCLEOTIDE SEQUENCE [LARGE SCALE GENOMIC DNA]</scope>
    <source>
        <strain evidence="1 2">Hel1_31_D35</strain>
    </source>
</reference>
<evidence type="ECO:0000313" key="1">
    <source>
        <dbReference type="EMBL" id="ATX75836.1"/>
    </source>
</evidence>
<dbReference type="Gene3D" id="3.30.460.10">
    <property type="entry name" value="Beta Polymerase, domain 2"/>
    <property type="match status" value="1"/>
</dbReference>
<dbReference type="AlphaFoldDB" id="A0A2K8KSE7"/>
<organism evidence="1 2">
    <name type="scientific">Reinekea forsetii</name>
    <dbReference type="NCBI Taxonomy" id="1336806"/>
    <lineage>
        <taxon>Bacteria</taxon>
        <taxon>Pseudomonadati</taxon>
        <taxon>Pseudomonadota</taxon>
        <taxon>Gammaproteobacteria</taxon>
        <taxon>Oceanospirillales</taxon>
        <taxon>Saccharospirillaceae</taxon>
        <taxon>Reinekea</taxon>
    </lineage>
</organism>
<dbReference type="EMBL" id="CP011797">
    <property type="protein sequence ID" value="ATX75836.1"/>
    <property type="molecule type" value="Genomic_DNA"/>
</dbReference>
<dbReference type="Proteomes" id="UP000229757">
    <property type="component" value="Chromosome"/>
</dbReference>
<sequence length="256" mass="29216">MQHKDLLLVRLEAIGISLRDSGQALALLALGSVGIETERLDNYSDLDFFAIVQPGCKMRYIDNLDWLISIKPFGYCFRNTADGYKLLFEDGVFCEFAVFEPHELEHIPFTPGRVIWQEPHFDSQVCAPRINQGPEPSGDIQWLIGEALTNIDVGMCRYNRGEKLSAMRFIQQYSLDRILDLASHSEPEKNVLKDPFVVERRFEQRCPVLASKLSSMMQGYNHSPQSAMAQVAFLDEKFGINDAIKKQIERLCSQCY</sequence>
<evidence type="ECO:0008006" key="3">
    <source>
        <dbReference type="Google" id="ProtNLM"/>
    </source>
</evidence>
<accession>A0A2K8KSE7</accession>
<protein>
    <recommendedName>
        <fullName evidence="3">Nucleotidyltransferase</fullName>
    </recommendedName>
</protein>
<dbReference type="KEGG" id="rfo:REIFOR_00668"/>
<dbReference type="RefSeq" id="WP_100256217.1">
    <property type="nucleotide sequence ID" value="NZ_CP011797.1"/>
</dbReference>
<dbReference type="OrthoDB" id="383876at2"/>
<gene>
    <name evidence="1" type="ORF">REIFOR_00668</name>
</gene>
<keyword evidence="2" id="KW-1185">Reference proteome</keyword>
<name>A0A2K8KSE7_9GAMM</name>
<dbReference type="InterPro" id="IPR043519">
    <property type="entry name" value="NT_sf"/>
</dbReference>
<proteinExistence type="predicted"/>
<evidence type="ECO:0000313" key="2">
    <source>
        <dbReference type="Proteomes" id="UP000229757"/>
    </source>
</evidence>